<accession>A0A011NVN2</accession>
<dbReference type="Pfam" id="PF13289">
    <property type="entry name" value="SIR2_2"/>
    <property type="match status" value="1"/>
</dbReference>
<dbReference type="InterPro" id="IPR029035">
    <property type="entry name" value="DHS-like_NAD/FAD-binding_dom"/>
</dbReference>
<sequence length="477" mass="52417">MPAWRHSRGPYSTARNHRFRVFFLAAAPAGNEVCAAMIVGPSKRRRDWASLFAARRWQPEEFARLVESDEIGSAFFEIESQINGLYRAVQMAEAGQRQAGPRADGDCLGEQALKARWLSAAFEPHRAALGPLQRDLDLGLMRWIRRASCLSVVIGAGATMDAGGPSWAALVRRLLARLSEQGREIGELRLTAESTPDNREYRRVVTGNERLPADAESRARTVLALIDAGTADVEALMEGAQICHDFLGQALFTDLTGILYEGQRRPGAIHQAIAELAAPIAVADRGGVFPGWDAIITYNFDDLMGEALDDLGLARAAYAMRGKQLAGDPNETARQRGPNGLHQPIYHLHGYTPRRLFLITQVQFVFATSQYTRTYGGSLDGIVGEVFARCLANPVRHALYVGCSFDDEAMNDLLRQAARALPGRYHYALLRWPGDAPFATATADEVAHASARYVSIGVRPIWFDDFSEIPGLIRSLA</sequence>
<dbReference type="Proteomes" id="UP000020218">
    <property type="component" value="Unassembled WGS sequence"/>
</dbReference>
<proteinExistence type="predicted"/>
<evidence type="ECO:0000313" key="2">
    <source>
        <dbReference type="Proteomes" id="UP000020218"/>
    </source>
</evidence>
<evidence type="ECO:0000313" key="1">
    <source>
        <dbReference type="EMBL" id="EXI68657.1"/>
    </source>
</evidence>
<comment type="caution">
    <text evidence="1">The sequence shown here is derived from an EMBL/GenBank/DDBJ whole genome shotgun (WGS) entry which is preliminary data.</text>
</comment>
<dbReference type="SUPFAM" id="SSF52467">
    <property type="entry name" value="DHS-like NAD/FAD-binding domain"/>
    <property type="match status" value="1"/>
</dbReference>
<dbReference type="PATRIC" id="fig|1454001.3.peg.915"/>
<organism evidence="1 2">
    <name type="scientific">Candidatus Accumulibacter adjunctus</name>
    <dbReference type="NCBI Taxonomy" id="1454001"/>
    <lineage>
        <taxon>Bacteria</taxon>
        <taxon>Pseudomonadati</taxon>
        <taxon>Pseudomonadota</taxon>
        <taxon>Betaproteobacteria</taxon>
        <taxon>Candidatus Accumulibacter</taxon>
    </lineage>
</organism>
<dbReference type="AlphaFoldDB" id="A0A011NVN2"/>
<keyword evidence="2" id="KW-1185">Reference proteome</keyword>
<gene>
    <name evidence="1" type="ORF">AW08_00969</name>
</gene>
<dbReference type="EMBL" id="JFAX01000004">
    <property type="protein sequence ID" value="EXI68657.1"/>
    <property type="molecule type" value="Genomic_DNA"/>
</dbReference>
<name>A0A011NVN2_9PROT</name>
<dbReference type="STRING" id="1454001.AW08_00969"/>
<protein>
    <submittedName>
        <fullName evidence="1">Uncharacterized protein</fullName>
    </submittedName>
</protein>
<reference evidence="1" key="1">
    <citation type="submission" date="2014-02" db="EMBL/GenBank/DDBJ databases">
        <title>Expanding our view of genomic diversity in Candidatus Accumulibacter clades.</title>
        <authorList>
            <person name="Skennerton C.T."/>
            <person name="Barr J.J."/>
            <person name="Slater F.R."/>
            <person name="Bond P.L."/>
            <person name="Tyson G.W."/>
        </authorList>
    </citation>
    <scope>NUCLEOTIDE SEQUENCE [LARGE SCALE GENOMIC DNA]</scope>
</reference>